<protein>
    <recommendedName>
        <fullName evidence="4">PrcB C-terminal domain-containing protein</fullName>
    </recommendedName>
</protein>
<dbReference type="OrthoDB" id="2990781at2"/>
<feature type="chain" id="PRO_5039251360" description="PrcB C-terminal domain-containing protein" evidence="1">
    <location>
        <begin position="23"/>
        <end position="146"/>
    </location>
</feature>
<keyword evidence="3" id="KW-1185">Reference proteome</keyword>
<dbReference type="Proteomes" id="UP000199687">
    <property type="component" value="Unassembled WGS sequence"/>
</dbReference>
<proteinExistence type="predicted"/>
<evidence type="ECO:0000256" key="1">
    <source>
        <dbReference type="SAM" id="SignalP"/>
    </source>
</evidence>
<dbReference type="EMBL" id="FOGL01000035">
    <property type="protein sequence ID" value="SES28499.1"/>
    <property type="molecule type" value="Genomic_DNA"/>
</dbReference>
<keyword evidence="1" id="KW-0732">Signal</keyword>
<reference evidence="2 3" key="1">
    <citation type="submission" date="2016-10" db="EMBL/GenBank/DDBJ databases">
        <authorList>
            <person name="de Groot N.N."/>
        </authorList>
    </citation>
    <scope>NUCLEOTIDE SEQUENCE [LARGE SCALE GENOMIC DNA]</scope>
    <source>
        <strain evidence="2 3">CGMCC 1.7727</strain>
    </source>
</reference>
<evidence type="ECO:0000313" key="3">
    <source>
        <dbReference type="Proteomes" id="UP000199687"/>
    </source>
</evidence>
<evidence type="ECO:0008006" key="4">
    <source>
        <dbReference type="Google" id="ProtNLM"/>
    </source>
</evidence>
<gene>
    <name evidence="2" type="ORF">SAMN04487944_1353</name>
</gene>
<sequence length="146" mass="16963">MRRKLKFIALAFLLLSVLGCNQQEEQDRIDAVVIASEKRLPANFEEIALKYEYEQVLVEKVEDYDQYQELWELFQLKEEMNEVDLETNVVLFIGLYESGSCPEEIKEVTADSKQHTVEITFENKNSNCMADASPRTFVLSIDNNPF</sequence>
<dbReference type="STRING" id="531814.SAMN04487944_1353"/>
<evidence type="ECO:0000313" key="2">
    <source>
        <dbReference type="EMBL" id="SES28499.1"/>
    </source>
</evidence>
<accession>A0A1H9W3Y8</accession>
<organism evidence="2 3">
    <name type="scientific">Gracilibacillus ureilyticus</name>
    <dbReference type="NCBI Taxonomy" id="531814"/>
    <lineage>
        <taxon>Bacteria</taxon>
        <taxon>Bacillati</taxon>
        <taxon>Bacillota</taxon>
        <taxon>Bacilli</taxon>
        <taxon>Bacillales</taxon>
        <taxon>Bacillaceae</taxon>
        <taxon>Gracilibacillus</taxon>
    </lineage>
</organism>
<feature type="signal peptide" evidence="1">
    <location>
        <begin position="1"/>
        <end position="22"/>
    </location>
</feature>
<dbReference type="PROSITE" id="PS51257">
    <property type="entry name" value="PROKAR_LIPOPROTEIN"/>
    <property type="match status" value="1"/>
</dbReference>
<dbReference type="AlphaFoldDB" id="A0A1H9W3Y8"/>
<name>A0A1H9W3Y8_9BACI</name>
<dbReference type="RefSeq" id="WP_089744429.1">
    <property type="nucleotide sequence ID" value="NZ_FOGL01000035.1"/>
</dbReference>